<dbReference type="EMBL" id="CAFBMK010000257">
    <property type="protein sequence ID" value="CAB4942628.1"/>
    <property type="molecule type" value="Genomic_DNA"/>
</dbReference>
<evidence type="ECO:0000259" key="1">
    <source>
        <dbReference type="Pfam" id="PF01738"/>
    </source>
</evidence>
<accession>A0A6J7JGL0</accession>
<dbReference type="InterPro" id="IPR029058">
    <property type="entry name" value="AB_hydrolase_fold"/>
</dbReference>
<reference evidence="2" key="1">
    <citation type="submission" date="2020-05" db="EMBL/GenBank/DDBJ databases">
        <authorList>
            <person name="Chiriac C."/>
            <person name="Salcher M."/>
            <person name="Ghai R."/>
            <person name="Kavagutti S V."/>
        </authorList>
    </citation>
    <scope>NUCLEOTIDE SEQUENCE</scope>
</reference>
<proteinExistence type="predicted"/>
<dbReference type="InterPro" id="IPR002925">
    <property type="entry name" value="Dienelactn_hydro"/>
</dbReference>
<dbReference type="GO" id="GO:0016787">
    <property type="term" value="F:hydrolase activity"/>
    <property type="evidence" value="ECO:0007669"/>
    <property type="project" value="InterPro"/>
</dbReference>
<dbReference type="AlphaFoldDB" id="A0A6J7JGL0"/>
<dbReference type="InterPro" id="IPR051049">
    <property type="entry name" value="Dienelactone_hydrolase-like"/>
</dbReference>
<dbReference type="Gene3D" id="3.40.50.1820">
    <property type="entry name" value="alpha/beta hydrolase"/>
    <property type="match status" value="1"/>
</dbReference>
<organism evidence="2">
    <name type="scientific">freshwater metagenome</name>
    <dbReference type="NCBI Taxonomy" id="449393"/>
    <lineage>
        <taxon>unclassified sequences</taxon>
        <taxon>metagenomes</taxon>
        <taxon>ecological metagenomes</taxon>
    </lineage>
</organism>
<dbReference type="SUPFAM" id="SSF53474">
    <property type="entry name" value="alpha/beta-Hydrolases"/>
    <property type="match status" value="1"/>
</dbReference>
<protein>
    <submittedName>
        <fullName evidence="2">Unannotated protein</fullName>
    </submittedName>
</protein>
<dbReference type="PANTHER" id="PTHR46623:SF6">
    <property type="entry name" value="ALPHA_BETA-HYDROLASES SUPERFAMILY PROTEIN"/>
    <property type="match status" value="1"/>
</dbReference>
<dbReference type="PANTHER" id="PTHR46623">
    <property type="entry name" value="CARBOXYMETHYLENEBUTENOLIDASE-RELATED"/>
    <property type="match status" value="1"/>
</dbReference>
<name>A0A6J7JGL0_9ZZZZ</name>
<gene>
    <name evidence="2" type="ORF">UFOPK3564_03038</name>
</gene>
<feature type="domain" description="Dienelactone hydrolase" evidence="1">
    <location>
        <begin position="18"/>
        <end position="235"/>
    </location>
</feature>
<sequence>MGETRTVDLPTADGPMALYEARPDDTPRTAVVVLQEAFGVNDHIEDVARRFADQGILAVAPALFHRCGSPRLGYEDIEQAYPHMAELTSRGVEEDLEQTLEHLRRLGFKDHAIATVGFCMGGTVSLVAGARMPLGASVSFYGGGILEGRFGEPPLVDVAPGLQTPWLGLYGDEDAGIPVDQVEALREAAARAPVTTEVVRYPDAGHGFHCDARDAFHAPSARDGWQRTLAFLDEHLQG</sequence>
<evidence type="ECO:0000313" key="2">
    <source>
        <dbReference type="EMBL" id="CAB4942628.1"/>
    </source>
</evidence>
<dbReference type="Pfam" id="PF01738">
    <property type="entry name" value="DLH"/>
    <property type="match status" value="1"/>
</dbReference>